<evidence type="ECO:0000313" key="1">
    <source>
        <dbReference type="EMBL" id="SVA37849.1"/>
    </source>
</evidence>
<accession>A0A381VBV2</accession>
<dbReference type="AlphaFoldDB" id="A0A381VBV2"/>
<organism evidence="1">
    <name type="scientific">marine metagenome</name>
    <dbReference type="NCBI Taxonomy" id="408172"/>
    <lineage>
        <taxon>unclassified sequences</taxon>
        <taxon>metagenomes</taxon>
        <taxon>ecological metagenomes</taxon>
    </lineage>
</organism>
<dbReference type="EMBL" id="UINC01008410">
    <property type="protein sequence ID" value="SVA37849.1"/>
    <property type="molecule type" value="Genomic_DNA"/>
</dbReference>
<reference evidence="1" key="1">
    <citation type="submission" date="2018-05" db="EMBL/GenBank/DDBJ databases">
        <authorList>
            <person name="Lanie J.A."/>
            <person name="Ng W.-L."/>
            <person name="Kazmierczak K.M."/>
            <person name="Andrzejewski T.M."/>
            <person name="Davidsen T.M."/>
            <person name="Wayne K.J."/>
            <person name="Tettelin H."/>
            <person name="Glass J.I."/>
            <person name="Rusch D."/>
            <person name="Podicherti R."/>
            <person name="Tsui H.-C.T."/>
            <person name="Winkler M.E."/>
        </authorList>
    </citation>
    <scope>NUCLEOTIDE SEQUENCE</scope>
</reference>
<gene>
    <name evidence="1" type="ORF">METZ01_LOCUS90703</name>
</gene>
<name>A0A381VBV2_9ZZZZ</name>
<sequence length="25" mass="2952">VKAPGYLLGTIFSPFFKTNRYKKFK</sequence>
<proteinExistence type="predicted"/>
<protein>
    <submittedName>
        <fullName evidence="1">Uncharacterized protein</fullName>
    </submittedName>
</protein>
<feature type="non-terminal residue" evidence="1">
    <location>
        <position position="1"/>
    </location>
</feature>